<dbReference type="PANTHER" id="PTHR37423">
    <property type="entry name" value="SOLUBLE LYTIC MUREIN TRANSGLYCOSYLASE-RELATED"/>
    <property type="match status" value="1"/>
</dbReference>
<reference evidence="5 6" key="1">
    <citation type="submission" date="2015-03" db="EMBL/GenBank/DDBJ databases">
        <authorList>
            <person name="Xie B.-B."/>
            <person name="Rong J.-C."/>
            <person name="Qin Q.-L."/>
            <person name="Zhang Y.-Z."/>
        </authorList>
    </citation>
    <scope>NUCLEOTIDE SEQUENCE [LARGE SCALE GENOMIC DNA]</scope>
    <source>
        <strain evidence="5 6">KMM 661</strain>
    </source>
</reference>
<dbReference type="Proteomes" id="UP000198329">
    <property type="component" value="Chromosome II"/>
</dbReference>
<dbReference type="Gene3D" id="1.10.530.10">
    <property type="match status" value="1"/>
</dbReference>
<feature type="chain" id="PRO_5042067425" description="Transglycosylase SLT domain-containing protein" evidence="3">
    <location>
        <begin position="22"/>
        <end position="424"/>
    </location>
</feature>
<dbReference type="EMBL" id="CP011037">
    <property type="protein sequence ID" value="ASM55963.1"/>
    <property type="molecule type" value="Genomic_DNA"/>
</dbReference>
<proteinExistence type="inferred from homology"/>
<keyword evidence="6" id="KW-1185">Reference proteome</keyword>
<gene>
    <name evidence="5" type="ORF">PNIG_b0359</name>
</gene>
<evidence type="ECO:0000313" key="6">
    <source>
        <dbReference type="Proteomes" id="UP000198329"/>
    </source>
</evidence>
<dbReference type="GO" id="GO:0000270">
    <property type="term" value="P:peptidoglycan metabolic process"/>
    <property type="evidence" value="ECO:0007669"/>
    <property type="project" value="InterPro"/>
</dbReference>
<evidence type="ECO:0000256" key="3">
    <source>
        <dbReference type="SAM" id="SignalP"/>
    </source>
</evidence>
<comment type="similarity">
    <text evidence="1">Belongs to the transglycosylase Slt family.</text>
</comment>
<evidence type="ECO:0000256" key="2">
    <source>
        <dbReference type="SAM" id="Coils"/>
    </source>
</evidence>
<dbReference type="InterPro" id="IPR023346">
    <property type="entry name" value="Lysozyme-like_dom_sf"/>
</dbReference>
<accession>A0AAC9ULL8</accession>
<dbReference type="RefSeq" id="WP_011329874.1">
    <property type="nucleotide sequence ID" value="NZ_BJXZ01000030.1"/>
</dbReference>
<dbReference type="InterPro" id="IPR008258">
    <property type="entry name" value="Transglycosylase_SLT_dom_1"/>
</dbReference>
<organism evidence="5 6">
    <name type="scientific">Pseudoalteromonas nigrifaciens</name>
    <dbReference type="NCBI Taxonomy" id="28109"/>
    <lineage>
        <taxon>Bacteria</taxon>
        <taxon>Pseudomonadati</taxon>
        <taxon>Pseudomonadota</taxon>
        <taxon>Gammaproteobacteria</taxon>
        <taxon>Alteromonadales</taxon>
        <taxon>Pseudoalteromonadaceae</taxon>
        <taxon>Pseudoalteromonas</taxon>
    </lineage>
</organism>
<sequence length="424" mass="48408">MRHFSLFLPLLCTFTVTNISANTFTEFKKQQLLEATSFSKQYKQDYANFREAYLADYDSFRDSLLKHWSVPIQSSTLKQVVYSADLKSRIIIDEQSMTVTVETLDSHSTLGQAAETLITDKNLASSLELISPTKQELENSLAISKSEIKSQKELKQNQETLAQEITTQYEQSLSSVDKNTQLKPQQAIQSKQQLAIEKQQRIEKLNTSLSTKDNDVTYKNITSRTFSLPDEYLHKKVSPYLNFYLQYEQQQLPLLLAISHAESSFNPNAKSHIPAFGLMQIVPNSAGLDVARKHFKKDIAPTPEELFDPDTNITYGSAYISILDKSYLRKIKDPISRKYCAIAAYNTGAGNVAKAFNTDKSRNINRAISIINDLDSESVYSHLIANLPYDETKKYLKKVNKLEQQYQANINQWNLNNKEIKHEK</sequence>
<evidence type="ECO:0000259" key="4">
    <source>
        <dbReference type="Pfam" id="PF01464"/>
    </source>
</evidence>
<evidence type="ECO:0000313" key="5">
    <source>
        <dbReference type="EMBL" id="ASM55963.1"/>
    </source>
</evidence>
<dbReference type="GO" id="GO:0008933">
    <property type="term" value="F:peptidoglycan lytic transglycosylase activity"/>
    <property type="evidence" value="ECO:0007669"/>
    <property type="project" value="InterPro"/>
</dbReference>
<protein>
    <recommendedName>
        <fullName evidence="4">Transglycosylase SLT domain-containing protein</fullName>
    </recommendedName>
</protein>
<evidence type="ECO:0000256" key="1">
    <source>
        <dbReference type="ARBA" id="ARBA00007734"/>
    </source>
</evidence>
<dbReference type="SUPFAM" id="SSF53955">
    <property type="entry name" value="Lysozyme-like"/>
    <property type="match status" value="1"/>
</dbReference>
<keyword evidence="2" id="KW-0175">Coiled coil</keyword>
<dbReference type="GeneID" id="300943568"/>
<dbReference type="GO" id="GO:0016020">
    <property type="term" value="C:membrane"/>
    <property type="evidence" value="ECO:0007669"/>
    <property type="project" value="InterPro"/>
</dbReference>
<dbReference type="CDD" id="cd16893">
    <property type="entry name" value="LT_MltC_MltE"/>
    <property type="match status" value="1"/>
</dbReference>
<keyword evidence="3" id="KW-0732">Signal</keyword>
<feature type="signal peptide" evidence="3">
    <location>
        <begin position="1"/>
        <end position="21"/>
    </location>
</feature>
<dbReference type="KEGG" id="png:PNIG_b0359"/>
<dbReference type="PROSITE" id="PS00922">
    <property type="entry name" value="TRANSGLYCOSYLASE"/>
    <property type="match status" value="1"/>
</dbReference>
<name>A0AAC9ULL8_9GAMM</name>
<feature type="coiled-coil region" evidence="2">
    <location>
        <begin position="396"/>
        <end position="423"/>
    </location>
</feature>
<dbReference type="AlphaFoldDB" id="A0AAC9ULL8"/>
<dbReference type="InterPro" id="IPR000189">
    <property type="entry name" value="Transglyc_AS"/>
</dbReference>
<dbReference type="Pfam" id="PF01464">
    <property type="entry name" value="SLT"/>
    <property type="match status" value="1"/>
</dbReference>
<feature type="domain" description="Transglycosylase SLT" evidence="4">
    <location>
        <begin position="245"/>
        <end position="366"/>
    </location>
</feature>
<dbReference type="PANTHER" id="PTHR37423:SF2">
    <property type="entry name" value="MEMBRANE-BOUND LYTIC MUREIN TRANSGLYCOSYLASE C"/>
    <property type="match status" value="1"/>
</dbReference>